<accession>D3JVG0</accession>
<sequence length="123" mass="14410">MKSIQMMLAVFVITALCGIVKSGRGDYDYRGYCSNKGCRPGYFFYDNRGYCKYGTRSYKYDCNSYAGCCLPRNPYGSVKYYCTNKYGCPKDYYFYNNKGYYYYNKKDYFNCGSYNGCCLRSGY</sequence>
<reference evidence="2" key="1">
    <citation type="submission" date="2009-12" db="EMBL/GenBank/DDBJ databases">
        <title>Cloning and sequence analysis of mcofp3 and mcofp6 cDNA from Mytilus coruscus.</title>
        <authorList>
            <person name="Lu T."/>
            <person name="Liao Z."/>
            <person name="Liu M."/>
            <person name="Li N."/>
        </authorList>
    </citation>
    <scope>NUCLEOTIDE SEQUENCE</scope>
</reference>
<organism evidence="2">
    <name type="scientific">Mytilus coruscus</name>
    <name type="common">Sea mussel</name>
    <dbReference type="NCBI Taxonomy" id="42192"/>
    <lineage>
        <taxon>Eukaryota</taxon>
        <taxon>Metazoa</taxon>
        <taxon>Spiralia</taxon>
        <taxon>Lophotrochozoa</taxon>
        <taxon>Mollusca</taxon>
        <taxon>Bivalvia</taxon>
        <taxon>Autobranchia</taxon>
        <taxon>Pteriomorphia</taxon>
        <taxon>Mytilida</taxon>
        <taxon>Mytiloidea</taxon>
        <taxon>Mytilidae</taxon>
        <taxon>Mytilinae</taxon>
        <taxon>Mytilus</taxon>
    </lineage>
</organism>
<protein>
    <submittedName>
        <fullName evidence="2">Foot protein 6 variant 1</fullName>
    </submittedName>
</protein>
<keyword evidence="1" id="KW-0732">Signal</keyword>
<name>D3JVG0_MYTCO</name>
<dbReference type="EMBL" id="GU321214">
    <property type="protein sequence ID" value="ADB79752.1"/>
    <property type="molecule type" value="mRNA"/>
</dbReference>
<feature type="chain" id="PRO_5003047420" evidence="1">
    <location>
        <begin position="23"/>
        <end position="123"/>
    </location>
</feature>
<evidence type="ECO:0000313" key="2">
    <source>
        <dbReference type="EMBL" id="ADB79752.1"/>
    </source>
</evidence>
<feature type="signal peptide" evidence="1">
    <location>
        <begin position="1"/>
        <end position="22"/>
    </location>
</feature>
<evidence type="ECO:0000256" key="1">
    <source>
        <dbReference type="SAM" id="SignalP"/>
    </source>
</evidence>
<proteinExistence type="evidence at transcript level"/>
<dbReference type="AlphaFoldDB" id="D3JVG0"/>